<evidence type="ECO:0000256" key="5">
    <source>
        <dbReference type="ARBA" id="ARBA00048550"/>
    </source>
</evidence>
<evidence type="ECO:0000256" key="4">
    <source>
        <dbReference type="ARBA" id="ARBA00022679"/>
    </source>
</evidence>
<comment type="similarity">
    <text evidence="1">Belongs to the thymidine/pyrimidine-nucleoside phosphorylase family.</text>
</comment>
<dbReference type="NCBIfam" id="NF004490">
    <property type="entry name" value="PRK05820.1"/>
    <property type="match status" value="1"/>
</dbReference>
<dbReference type="InterPro" id="IPR018090">
    <property type="entry name" value="Pyrmidine_PPas_bac/euk"/>
</dbReference>
<dbReference type="Pfam" id="PF07831">
    <property type="entry name" value="PYNP_C"/>
    <property type="match status" value="1"/>
</dbReference>
<sequence>MNYSFKNIITHKKEGKELSKEEIKWIVNAFLTGEVTDYQMAAFLATIYFKGMSAQETADLTSVYVDSGKTYDLSAIKGWKADKHSTGGIGDKISFIFSPLVASYGIKVAKLSGRALGQTGGTIDKLESIPGWNSELTEKEFIQVVEKTGLSIIGSSANIAPADKKIYALRDVVEMVDSIPLIAASIMSKKLVIDADSIVLDVKVGSGAFMKDIPTAVELSRAMVDIGKAHNRQVVALITDMDKPLGRMIGNALEIKEAWETLHGNGPEDIIDISATAVGITLVKAGIFKNLEEAKKSVMQKLKTGEAAHYLVDMIKAQGGDWSVMEDYDKNFATKNHVEIKAEKDGYIKFIDAQQLGFLAIELGAGRKVKEDHLDHAAGIYLNKVSDEKVQKGDVVMTLLSNKEPNASWNEMAKTSFDIVSQPFEEKTIKEIIE</sequence>
<dbReference type="GO" id="GO:0009032">
    <property type="term" value="F:thymidine phosphorylase activity"/>
    <property type="evidence" value="ECO:0007669"/>
    <property type="project" value="UniProtKB-EC"/>
</dbReference>
<dbReference type="SUPFAM" id="SSF52418">
    <property type="entry name" value="Nucleoside phosphorylase/phosphoribosyltransferase catalytic domain"/>
    <property type="match status" value="1"/>
</dbReference>
<dbReference type="Proteomes" id="UP000239250">
    <property type="component" value="Chromosome"/>
</dbReference>
<protein>
    <submittedName>
        <fullName evidence="8">Thymidine phosphorylase</fullName>
    </submittedName>
</protein>
<name>A0A2S0NJW5_9MOLU</name>
<dbReference type="SMART" id="SM00941">
    <property type="entry name" value="PYNP_C"/>
    <property type="match status" value="1"/>
</dbReference>
<dbReference type="Pfam" id="PF02885">
    <property type="entry name" value="Glycos_trans_3N"/>
    <property type="match status" value="1"/>
</dbReference>
<keyword evidence="3" id="KW-0328">Glycosyltransferase</keyword>
<dbReference type="PANTHER" id="PTHR10515:SF0">
    <property type="entry name" value="THYMIDINE PHOSPHORYLASE"/>
    <property type="match status" value="1"/>
</dbReference>
<evidence type="ECO:0000256" key="1">
    <source>
        <dbReference type="ARBA" id="ARBA00006915"/>
    </source>
</evidence>
<dbReference type="SUPFAM" id="SSF54680">
    <property type="entry name" value="Pyrimidine nucleoside phosphorylase C-terminal domain"/>
    <property type="match status" value="1"/>
</dbReference>
<dbReference type="GO" id="GO:0006206">
    <property type="term" value="P:pyrimidine nucleobase metabolic process"/>
    <property type="evidence" value="ECO:0007669"/>
    <property type="project" value="InterPro"/>
</dbReference>
<evidence type="ECO:0000256" key="2">
    <source>
        <dbReference type="ARBA" id="ARBA00011738"/>
    </source>
</evidence>
<dbReference type="SUPFAM" id="SSF47648">
    <property type="entry name" value="Nucleoside phosphorylase/phosphoribosyltransferase N-terminal domain"/>
    <property type="match status" value="1"/>
</dbReference>
<dbReference type="PROSITE" id="PS00647">
    <property type="entry name" value="THYMID_PHOSPHORYLASE"/>
    <property type="match status" value="1"/>
</dbReference>
<organism evidence="8 9">
    <name type="scientific">Williamsoniiplasma luminosum</name>
    <dbReference type="NCBI Taxonomy" id="214888"/>
    <lineage>
        <taxon>Bacteria</taxon>
        <taxon>Bacillati</taxon>
        <taxon>Mycoplasmatota</taxon>
        <taxon>Mollicutes</taxon>
        <taxon>Entomoplasmatales</taxon>
        <taxon>Williamsoniiplasma</taxon>
    </lineage>
</organism>
<dbReference type="Pfam" id="PF00591">
    <property type="entry name" value="Glycos_transf_3"/>
    <property type="match status" value="1"/>
</dbReference>
<accession>A0A2S0NJW5</accession>
<comment type="subunit">
    <text evidence="2">Homodimer.</text>
</comment>
<dbReference type="PIRSF" id="PIRSF000478">
    <property type="entry name" value="TP_PyNP"/>
    <property type="match status" value="1"/>
</dbReference>
<evidence type="ECO:0000256" key="3">
    <source>
        <dbReference type="ARBA" id="ARBA00022676"/>
    </source>
</evidence>
<dbReference type="AlphaFoldDB" id="A0A2S0NJW5"/>
<keyword evidence="4" id="KW-0808">Transferase</keyword>
<dbReference type="NCBIfam" id="TIGR02644">
    <property type="entry name" value="Y_phosphoryl"/>
    <property type="match status" value="1"/>
</dbReference>
<dbReference type="PANTHER" id="PTHR10515">
    <property type="entry name" value="THYMIDINE PHOSPHORYLASE"/>
    <property type="match status" value="1"/>
</dbReference>
<dbReference type="InterPro" id="IPR013102">
    <property type="entry name" value="PYNP_C"/>
</dbReference>
<dbReference type="EMBL" id="CP027019">
    <property type="protein sequence ID" value="AVP49307.1"/>
    <property type="molecule type" value="Genomic_DNA"/>
</dbReference>
<evidence type="ECO:0000313" key="9">
    <source>
        <dbReference type="Proteomes" id="UP000239250"/>
    </source>
</evidence>
<dbReference type="InterPro" id="IPR036566">
    <property type="entry name" value="PYNP-like_C_sf"/>
</dbReference>
<dbReference type="RefSeq" id="WP_303662637.1">
    <property type="nucleotide sequence ID" value="NZ_CP027019.1"/>
</dbReference>
<evidence type="ECO:0000313" key="8">
    <source>
        <dbReference type="EMBL" id="AVP49307.1"/>
    </source>
</evidence>
<dbReference type="Gene3D" id="3.40.1030.10">
    <property type="entry name" value="Nucleoside phosphorylase/phosphoribosyltransferase catalytic domain"/>
    <property type="match status" value="1"/>
</dbReference>
<dbReference type="Gene3D" id="3.90.1170.30">
    <property type="entry name" value="Pyrimidine nucleoside phosphorylase-like, C-terminal domain"/>
    <property type="match status" value="1"/>
</dbReference>
<dbReference type="InterPro" id="IPR000053">
    <property type="entry name" value="Thymidine/pyrmidine_PPase"/>
</dbReference>
<dbReference type="InterPro" id="IPR036320">
    <property type="entry name" value="Glycosyl_Trfase_fam3_N_dom_sf"/>
</dbReference>
<dbReference type="InterPro" id="IPR017459">
    <property type="entry name" value="Glycosyl_Trfase_fam3_N_dom"/>
</dbReference>
<reference evidence="9" key="1">
    <citation type="submission" date="2018-02" db="EMBL/GenBank/DDBJ databases">
        <title>Firefly genomes illuminate parallel origins of bioluminescence in beetles.</title>
        <authorList>
            <person name="Fallon T.R."/>
            <person name="Lower S.E.S."/>
            <person name="Behringer M."/>
            <person name="Weng J.-K."/>
        </authorList>
    </citation>
    <scope>NUCLEOTIDE SEQUENCE [LARGE SCALE GENOMIC DNA]</scope>
</reference>
<evidence type="ECO:0000256" key="6">
    <source>
        <dbReference type="ARBA" id="ARBA00056338"/>
    </source>
</evidence>
<evidence type="ECO:0000259" key="7">
    <source>
        <dbReference type="SMART" id="SM00941"/>
    </source>
</evidence>
<dbReference type="GO" id="GO:0006213">
    <property type="term" value="P:pyrimidine nucleoside metabolic process"/>
    <property type="evidence" value="ECO:0007669"/>
    <property type="project" value="InterPro"/>
</dbReference>
<dbReference type="FunFam" id="3.40.1030.10:FF:000003">
    <property type="entry name" value="Pyrimidine-nucleoside phosphorylase"/>
    <property type="match status" value="1"/>
</dbReference>
<dbReference type="InterPro" id="IPR035902">
    <property type="entry name" value="Nuc_phospho_transferase"/>
</dbReference>
<dbReference type="GO" id="GO:0005829">
    <property type="term" value="C:cytosol"/>
    <property type="evidence" value="ECO:0007669"/>
    <property type="project" value="TreeGrafter"/>
</dbReference>
<dbReference type="InterPro" id="IPR017872">
    <property type="entry name" value="Pyrmidine_PPase_CS"/>
</dbReference>
<dbReference type="GO" id="GO:0004645">
    <property type="term" value="F:1,4-alpha-oligoglucan phosphorylase activity"/>
    <property type="evidence" value="ECO:0007669"/>
    <property type="project" value="InterPro"/>
</dbReference>
<dbReference type="Gene3D" id="1.20.970.10">
    <property type="entry name" value="Transferase, Pyrimidine Nucleoside Phosphorylase, Chain C"/>
    <property type="match status" value="1"/>
</dbReference>
<gene>
    <name evidence="8" type="ORF">C5T88_01790</name>
</gene>
<comment type="catalytic activity">
    <reaction evidence="5">
        <text>thymidine + phosphate = 2-deoxy-alpha-D-ribose 1-phosphate + thymine</text>
        <dbReference type="Rhea" id="RHEA:16037"/>
        <dbReference type="ChEBI" id="CHEBI:17748"/>
        <dbReference type="ChEBI" id="CHEBI:17821"/>
        <dbReference type="ChEBI" id="CHEBI:43474"/>
        <dbReference type="ChEBI" id="CHEBI:57259"/>
        <dbReference type="EC" id="2.4.2.4"/>
    </reaction>
</comment>
<dbReference type="InterPro" id="IPR000312">
    <property type="entry name" value="Glycosyl_Trfase_fam3"/>
</dbReference>
<feature type="domain" description="Pyrimidine nucleoside phosphorylase C-terminal" evidence="7">
    <location>
        <begin position="347"/>
        <end position="420"/>
    </location>
</feature>
<comment type="function">
    <text evidence="6">The enzymes which catalyze the reversible phosphorolysis of pyrimidine nucleosides are involved in the degradation of these compounds and in their utilization as carbon and energy sources, or in the rescue of pyrimidine bases for nucleotide synthesis.</text>
</comment>
<proteinExistence type="inferred from homology"/>